<dbReference type="Proteomes" id="UP001165122">
    <property type="component" value="Unassembled WGS sequence"/>
</dbReference>
<comment type="caution">
    <text evidence="2">The sequence shown here is derived from an EMBL/GenBank/DDBJ whole genome shotgun (WGS) entry which is preliminary data.</text>
</comment>
<dbReference type="SUPFAM" id="SSF55729">
    <property type="entry name" value="Acyl-CoA N-acyltransferases (Nat)"/>
    <property type="match status" value="1"/>
</dbReference>
<dbReference type="Gene3D" id="3.40.630.30">
    <property type="match status" value="1"/>
</dbReference>
<dbReference type="Pfam" id="PF00583">
    <property type="entry name" value="Acetyltransf_1"/>
    <property type="match status" value="1"/>
</dbReference>
<gene>
    <name evidence="2" type="ORF">TrLO_g7002</name>
</gene>
<proteinExistence type="predicted"/>
<name>A0A9W7ALI6_9STRA</name>
<organism evidence="2 3">
    <name type="scientific">Triparma laevis f. longispina</name>
    <dbReference type="NCBI Taxonomy" id="1714387"/>
    <lineage>
        <taxon>Eukaryota</taxon>
        <taxon>Sar</taxon>
        <taxon>Stramenopiles</taxon>
        <taxon>Ochrophyta</taxon>
        <taxon>Bolidophyceae</taxon>
        <taxon>Parmales</taxon>
        <taxon>Triparmaceae</taxon>
        <taxon>Triparma</taxon>
    </lineage>
</organism>
<feature type="domain" description="N-acetyltransferase" evidence="1">
    <location>
        <begin position="96"/>
        <end position="172"/>
    </location>
</feature>
<dbReference type="EMBL" id="BRXW01000660">
    <property type="protein sequence ID" value="GMH72766.1"/>
    <property type="molecule type" value="Genomic_DNA"/>
</dbReference>
<dbReference type="InterPro" id="IPR000182">
    <property type="entry name" value="GNAT_dom"/>
</dbReference>
<dbReference type="AlphaFoldDB" id="A0A9W7ALI6"/>
<accession>A0A9W7ALI6</accession>
<evidence type="ECO:0000313" key="3">
    <source>
        <dbReference type="Proteomes" id="UP001165122"/>
    </source>
</evidence>
<dbReference type="OrthoDB" id="8113373at2759"/>
<dbReference type="InterPro" id="IPR016181">
    <property type="entry name" value="Acyl_CoA_acyltransferase"/>
</dbReference>
<reference evidence="3" key="1">
    <citation type="journal article" date="2023" name="Commun. Biol.">
        <title>Genome analysis of Parmales, the sister group of diatoms, reveals the evolutionary specialization of diatoms from phago-mixotrophs to photoautotrophs.</title>
        <authorList>
            <person name="Ban H."/>
            <person name="Sato S."/>
            <person name="Yoshikawa S."/>
            <person name="Yamada K."/>
            <person name="Nakamura Y."/>
            <person name="Ichinomiya M."/>
            <person name="Sato N."/>
            <person name="Blanc-Mathieu R."/>
            <person name="Endo H."/>
            <person name="Kuwata A."/>
            <person name="Ogata H."/>
        </authorList>
    </citation>
    <scope>NUCLEOTIDE SEQUENCE [LARGE SCALE GENOMIC DNA]</scope>
    <source>
        <strain evidence="3">NIES 3700</strain>
    </source>
</reference>
<protein>
    <recommendedName>
        <fullName evidence="1">N-acetyltransferase domain-containing protein</fullName>
    </recommendedName>
</protein>
<keyword evidence="3" id="KW-1185">Reference proteome</keyword>
<evidence type="ECO:0000313" key="2">
    <source>
        <dbReference type="EMBL" id="GMH72766.1"/>
    </source>
</evidence>
<evidence type="ECO:0000259" key="1">
    <source>
        <dbReference type="Pfam" id="PF00583"/>
    </source>
</evidence>
<dbReference type="CDD" id="cd04301">
    <property type="entry name" value="NAT_SF"/>
    <property type="match status" value="1"/>
</dbReference>
<dbReference type="GO" id="GO:0016747">
    <property type="term" value="F:acyltransferase activity, transferring groups other than amino-acyl groups"/>
    <property type="evidence" value="ECO:0007669"/>
    <property type="project" value="InterPro"/>
</dbReference>
<sequence length="245" mass="26290">MAAFTVLEEAEGAIYRMCTTADVSGVVACVSAAFKEGEPTTAAGGATEKDMTAFCQLFVPRMVDKSVIATNAEGAVIGAMLCKDWGDEDPEEEFAGFMAKLEGDWLPALTGIGECEETFNSDFGIPVEEKPKEKWFQLWNCGVDEQWRGRGVGKKLVGHSVAVAKKQGYEVAFSICTSGPITHILTTHSSASVEHFVDYSTWTGTESVEVLRALPAAGHSGMSLCVVRLWGESKRSTRGGSAEDE</sequence>